<evidence type="ECO:0000313" key="2">
    <source>
        <dbReference type="Proteomes" id="UP001164746"/>
    </source>
</evidence>
<sequence length="166" mass="17759">MRDRREIMRWGKHDTVTLYNLAASTGCWVRAGKLGLCPDLQNVLDGDTTGFGGRSVAIALEVVLEFPVTVRFKAVKGAGMGDGTDDVYWFGGVTIDGNDVVEGTDDVIDDAYDNEDENDEADDMLAAVRCVIRGMGTSSGSLRGVTSMCCTCTIEVAGGKSTFQNQ</sequence>
<gene>
    <name evidence="1" type="ORF">MAR_036899</name>
</gene>
<accession>A0ABY7FLY2</accession>
<proteinExistence type="predicted"/>
<name>A0ABY7FLY2_MYAAR</name>
<dbReference type="EMBL" id="CP111024">
    <property type="protein sequence ID" value="WAR23230.1"/>
    <property type="molecule type" value="Genomic_DNA"/>
</dbReference>
<protein>
    <submittedName>
        <fullName evidence="1">Uncharacterized protein</fullName>
    </submittedName>
</protein>
<organism evidence="1 2">
    <name type="scientific">Mya arenaria</name>
    <name type="common">Soft-shell clam</name>
    <dbReference type="NCBI Taxonomy" id="6604"/>
    <lineage>
        <taxon>Eukaryota</taxon>
        <taxon>Metazoa</taxon>
        <taxon>Spiralia</taxon>
        <taxon>Lophotrochozoa</taxon>
        <taxon>Mollusca</taxon>
        <taxon>Bivalvia</taxon>
        <taxon>Autobranchia</taxon>
        <taxon>Heteroconchia</taxon>
        <taxon>Euheterodonta</taxon>
        <taxon>Imparidentia</taxon>
        <taxon>Neoheterodontei</taxon>
        <taxon>Myida</taxon>
        <taxon>Myoidea</taxon>
        <taxon>Myidae</taxon>
        <taxon>Mya</taxon>
    </lineage>
</organism>
<evidence type="ECO:0000313" key="1">
    <source>
        <dbReference type="EMBL" id="WAR23230.1"/>
    </source>
</evidence>
<dbReference type="Proteomes" id="UP001164746">
    <property type="component" value="Chromosome 13"/>
</dbReference>
<dbReference type="PROSITE" id="PS51257">
    <property type="entry name" value="PROKAR_LIPOPROTEIN"/>
    <property type="match status" value="1"/>
</dbReference>
<reference evidence="1" key="1">
    <citation type="submission" date="2022-11" db="EMBL/GenBank/DDBJ databases">
        <title>Centuries of genome instability and evolution in soft-shell clam transmissible cancer (bioRxiv).</title>
        <authorList>
            <person name="Hart S.F.M."/>
            <person name="Yonemitsu M.A."/>
            <person name="Giersch R.M."/>
            <person name="Beal B.F."/>
            <person name="Arriagada G."/>
            <person name="Davis B.W."/>
            <person name="Ostrander E.A."/>
            <person name="Goff S.P."/>
            <person name="Metzger M.J."/>
        </authorList>
    </citation>
    <scope>NUCLEOTIDE SEQUENCE</scope>
    <source>
        <strain evidence="1">MELC-2E11</strain>
        <tissue evidence="1">Siphon/mantle</tissue>
    </source>
</reference>
<keyword evidence="2" id="KW-1185">Reference proteome</keyword>